<comment type="caution">
    <text evidence="1">The sequence shown here is derived from an EMBL/GenBank/DDBJ whole genome shotgun (WGS) entry which is preliminary data.</text>
</comment>
<name>A0A4Q0PC05_9FLAO</name>
<reference evidence="1 2" key="1">
    <citation type="submission" date="2018-07" db="EMBL/GenBank/DDBJ databases">
        <title>Leeuwenhoekiella genomics.</title>
        <authorList>
            <person name="Tahon G."/>
            <person name="Willems A."/>
        </authorList>
    </citation>
    <scope>NUCLEOTIDE SEQUENCE [LARGE SCALE GENOMIC DNA]</scope>
    <source>
        <strain evidence="1 2">LMG 1345</strain>
    </source>
</reference>
<proteinExistence type="predicted"/>
<dbReference type="PROSITE" id="PS51257">
    <property type="entry name" value="PROKAR_LIPOPROTEIN"/>
    <property type="match status" value="1"/>
</dbReference>
<dbReference type="EMBL" id="QOVL01000026">
    <property type="protein sequence ID" value="RXG24151.1"/>
    <property type="molecule type" value="Genomic_DNA"/>
</dbReference>
<protein>
    <submittedName>
        <fullName evidence="1">Uncharacterized protein</fullName>
    </submittedName>
</protein>
<dbReference type="RefSeq" id="WP_073101316.1">
    <property type="nucleotide sequence ID" value="NZ_QOVL01000026.1"/>
</dbReference>
<dbReference type="Proteomes" id="UP000290608">
    <property type="component" value="Unassembled WGS sequence"/>
</dbReference>
<evidence type="ECO:0000313" key="2">
    <source>
        <dbReference type="Proteomes" id="UP000290608"/>
    </source>
</evidence>
<organism evidence="1 2">
    <name type="scientific">Leeuwenhoekiella marinoflava</name>
    <dbReference type="NCBI Taxonomy" id="988"/>
    <lineage>
        <taxon>Bacteria</taxon>
        <taxon>Pseudomonadati</taxon>
        <taxon>Bacteroidota</taxon>
        <taxon>Flavobacteriia</taxon>
        <taxon>Flavobacteriales</taxon>
        <taxon>Flavobacteriaceae</taxon>
        <taxon>Leeuwenhoekiella</taxon>
    </lineage>
</organism>
<accession>A0A4Q0PC05</accession>
<gene>
    <name evidence="1" type="ORF">DSL99_3793</name>
</gene>
<sequence>MIKKFFILILISVATSCSNDDDTTPEIKGSFANSIFINNEKVLSSGVEFSNTRTTTYWIDHSAVDSTTFVAALETGSVYRGTVDDAFRKAFVSKTSSAQADLYSFNQGAFKAAGTIGYFKNSNLETTTISNPGILSAIHFYKKQAYFCGHFSEEVVTEAGAGFRPDIPFFWDGSAEVVELPVSQDAFFRGVSCVFVDEDNFYVGGKMPFPMYWKNTELIQLGSLFGEVNQITVNKGDVYAVGYYNKNDSNSTGNTACYWKNEELVELEDDAQATGIYIDGTDVYVCGSTGRDQASYKACYWKNGVRVALP</sequence>
<dbReference type="AlphaFoldDB" id="A0A4Q0PC05"/>
<evidence type="ECO:0000313" key="1">
    <source>
        <dbReference type="EMBL" id="RXG24151.1"/>
    </source>
</evidence>